<feature type="domain" description="Pyrrolo-quinoline quinone repeat" evidence="1">
    <location>
        <begin position="256"/>
        <end position="462"/>
    </location>
</feature>
<dbReference type="InterPro" id="IPR011047">
    <property type="entry name" value="Quinoprotein_ADH-like_sf"/>
</dbReference>
<organism evidence="2 3">
    <name type="scientific">Enemella dayhoffiae</name>
    <dbReference type="NCBI Taxonomy" id="2016507"/>
    <lineage>
        <taxon>Bacteria</taxon>
        <taxon>Bacillati</taxon>
        <taxon>Actinomycetota</taxon>
        <taxon>Actinomycetes</taxon>
        <taxon>Propionibacteriales</taxon>
        <taxon>Propionibacteriaceae</taxon>
        <taxon>Enemella</taxon>
    </lineage>
</organism>
<evidence type="ECO:0000313" key="3">
    <source>
        <dbReference type="Proteomes" id="UP000216311"/>
    </source>
</evidence>
<proteinExistence type="predicted"/>
<evidence type="ECO:0000313" key="2">
    <source>
        <dbReference type="EMBL" id="OYO25266.1"/>
    </source>
</evidence>
<dbReference type="RefSeq" id="WP_094362474.1">
    <property type="nucleotide sequence ID" value="NZ_NMVQ01000001.1"/>
</dbReference>
<gene>
    <name evidence="2" type="ORF">CGZ93_02140</name>
</gene>
<dbReference type="Gene3D" id="2.130.10.10">
    <property type="entry name" value="YVTN repeat-like/Quinoprotein amine dehydrogenase"/>
    <property type="match status" value="1"/>
</dbReference>
<dbReference type="SMART" id="SM00564">
    <property type="entry name" value="PQQ"/>
    <property type="match status" value="3"/>
</dbReference>
<dbReference type="AlphaFoldDB" id="A0A255HCY2"/>
<dbReference type="PANTHER" id="PTHR34512:SF30">
    <property type="entry name" value="OUTER MEMBRANE PROTEIN ASSEMBLY FACTOR BAMB"/>
    <property type="match status" value="1"/>
</dbReference>
<comment type="caution">
    <text evidence="2">The sequence shown here is derived from an EMBL/GenBank/DDBJ whole genome shotgun (WGS) entry which is preliminary data.</text>
</comment>
<dbReference type="Pfam" id="PF13360">
    <property type="entry name" value="PQQ_2"/>
    <property type="match status" value="1"/>
</dbReference>
<dbReference type="OrthoDB" id="3719819at2"/>
<dbReference type="Proteomes" id="UP000216311">
    <property type="component" value="Unassembled WGS sequence"/>
</dbReference>
<dbReference type="EMBL" id="NMVQ01000001">
    <property type="protein sequence ID" value="OYO25266.1"/>
    <property type="molecule type" value="Genomic_DNA"/>
</dbReference>
<evidence type="ECO:0000259" key="1">
    <source>
        <dbReference type="Pfam" id="PF13360"/>
    </source>
</evidence>
<protein>
    <recommendedName>
        <fullName evidence="1">Pyrrolo-quinoline quinone repeat domain-containing protein</fullName>
    </recommendedName>
</protein>
<sequence length="577" mass="61372">MRGWVAGVFSVLLLCALLPLSLLAFTPGSELRRSGASRFVADTDQPQRLRVGTNQVPASAESGILDGNAVVLAVPPSVIRAIRPVGAPTRATWLREVVTPSGSEEADLPQVTLRSSTSVGVSLHAFYGREVITLEPAMIELPDDVAPGKRWSSSGRIVTADGAGEYDNESTARPGGDGCLVVESRTRLRLSAETRRTDVATWCPNRGIVDGTPTLGQARRQFSGAWPMVGGTSERAPFEPVSGQVIRPEVLVDRPGGGTEPWRRDVDRKRLPVVTTSGTAFSVGQLTQDVAAHRVVGDSLRATWWGLPGGSVQGLTAVGDTVVVTTSDRRLVGYADSGRRLWSNRISDLAPQGAVALGPDRVVLATLSGRVEAYDLANGRRIWSAEVDDGVTGRPWVLDDTVYVARKGGAGLAALAADSGEQRWTNDDLSYELVGLARDGDTLLAGTATGAMLLMEASTGKSLSTAIAGYGDRPSRLTPGPDPRVVAMQTDKGLILLRTATSEVVAELPGVLDAVSDRAGWWVLESGALRQVDNTGAELRRITVDAKLTSGARLHFGADRVWLIDQPDADLTVWWIR</sequence>
<dbReference type="SUPFAM" id="SSF50998">
    <property type="entry name" value="Quinoprotein alcohol dehydrogenase-like"/>
    <property type="match status" value="1"/>
</dbReference>
<dbReference type="InterPro" id="IPR002372">
    <property type="entry name" value="PQQ_rpt_dom"/>
</dbReference>
<accession>A0A255HCY2</accession>
<dbReference type="PANTHER" id="PTHR34512">
    <property type="entry name" value="CELL SURFACE PROTEIN"/>
    <property type="match status" value="1"/>
</dbReference>
<reference evidence="2 3" key="1">
    <citation type="submission" date="2017-07" db="EMBL/GenBank/DDBJ databases">
        <title>Draft whole genome sequences of clinical Proprionibacteriaceae strains.</title>
        <authorList>
            <person name="Bernier A.-M."/>
            <person name="Bernard K."/>
            <person name="Domingo M.-C."/>
        </authorList>
    </citation>
    <scope>NUCLEOTIDE SEQUENCE [LARGE SCALE GENOMIC DNA]</scope>
    <source>
        <strain evidence="2 3">NML 130396</strain>
    </source>
</reference>
<name>A0A255HCY2_9ACTN</name>
<dbReference type="InterPro" id="IPR018391">
    <property type="entry name" value="PQQ_b-propeller_rpt"/>
</dbReference>
<dbReference type="InterPro" id="IPR015943">
    <property type="entry name" value="WD40/YVTN_repeat-like_dom_sf"/>
</dbReference>
<keyword evidence="3" id="KW-1185">Reference proteome</keyword>